<sequence>MKKGDVIGDYHITSKPTNTDAGKCLWAFAEKDGQEFFIKEFLDPKRPRENFMGSPEAKRAIVAQCEEFEERHWSVIELLDPEDLDAGNLVTAVDFFFEGSRYYKVTRRLHLADLADPHLLTPYQKSVLLGTLADSLRLLHRKGIVHGDLKPQNVLLHQPPGSDLFTAKLIDFDDAYMSGAPPERTVIGGDALYGAPEWIRYVQADPEIGPEQLVTAVDMFAFGLMAHTYLTGALPGYDKRHGSPAEAVNAGDVLEFDDRLSPALLHTLRALLRADPGSRPHIADVQDLLEQQEQLALRTNPPAPEDDYRVKVGRLQINFGGGKEPPSPSSGTQSRVRINLDGRNPEGRDEQRR</sequence>
<dbReference type="InterPro" id="IPR000719">
    <property type="entry name" value="Prot_kinase_dom"/>
</dbReference>
<dbReference type="Pfam" id="PF00069">
    <property type="entry name" value="Pkinase"/>
    <property type="match status" value="1"/>
</dbReference>
<evidence type="ECO:0000256" key="3">
    <source>
        <dbReference type="ARBA" id="ARBA00022777"/>
    </source>
</evidence>
<dbReference type="SMART" id="SM00220">
    <property type="entry name" value="S_TKc"/>
    <property type="match status" value="1"/>
</dbReference>
<dbReference type="OrthoDB" id="9788659at2"/>
<comment type="caution">
    <text evidence="7">The sequence shown here is derived from an EMBL/GenBank/DDBJ whole genome shotgun (WGS) entry which is preliminary data.</text>
</comment>
<evidence type="ECO:0000256" key="2">
    <source>
        <dbReference type="ARBA" id="ARBA00022741"/>
    </source>
</evidence>
<organism evidence="7 8">
    <name type="scientific">Saccharopolyspora elongata</name>
    <dbReference type="NCBI Taxonomy" id="2530387"/>
    <lineage>
        <taxon>Bacteria</taxon>
        <taxon>Bacillati</taxon>
        <taxon>Actinomycetota</taxon>
        <taxon>Actinomycetes</taxon>
        <taxon>Pseudonocardiales</taxon>
        <taxon>Pseudonocardiaceae</taxon>
        <taxon>Saccharopolyspora</taxon>
    </lineage>
</organism>
<dbReference type="InterPro" id="IPR045269">
    <property type="entry name" value="Atg1-like"/>
</dbReference>
<dbReference type="PROSITE" id="PS00108">
    <property type="entry name" value="PROTEIN_KINASE_ST"/>
    <property type="match status" value="1"/>
</dbReference>
<evidence type="ECO:0000313" key="8">
    <source>
        <dbReference type="Proteomes" id="UP000294947"/>
    </source>
</evidence>
<dbReference type="PROSITE" id="PS50011">
    <property type="entry name" value="PROTEIN_KINASE_DOM"/>
    <property type="match status" value="1"/>
</dbReference>
<dbReference type="InterPro" id="IPR008271">
    <property type="entry name" value="Ser/Thr_kinase_AS"/>
</dbReference>
<feature type="domain" description="Protein kinase" evidence="6">
    <location>
        <begin position="1"/>
        <end position="295"/>
    </location>
</feature>
<evidence type="ECO:0000256" key="4">
    <source>
        <dbReference type="ARBA" id="ARBA00022840"/>
    </source>
</evidence>
<accession>A0A4R4Z5M6</accession>
<evidence type="ECO:0000256" key="1">
    <source>
        <dbReference type="ARBA" id="ARBA00022679"/>
    </source>
</evidence>
<keyword evidence="8" id="KW-1185">Reference proteome</keyword>
<evidence type="ECO:0000256" key="5">
    <source>
        <dbReference type="SAM" id="MobiDB-lite"/>
    </source>
</evidence>
<name>A0A4R4Z5M6_9PSEU</name>
<dbReference type="GO" id="GO:0005829">
    <property type="term" value="C:cytosol"/>
    <property type="evidence" value="ECO:0007669"/>
    <property type="project" value="TreeGrafter"/>
</dbReference>
<protein>
    <submittedName>
        <fullName evidence="7">Serine/threonine protein kinase</fullName>
    </submittedName>
</protein>
<dbReference type="GO" id="GO:0016020">
    <property type="term" value="C:membrane"/>
    <property type="evidence" value="ECO:0007669"/>
    <property type="project" value="TreeGrafter"/>
</dbReference>
<keyword evidence="3 7" id="KW-0418">Kinase</keyword>
<reference evidence="7 8" key="1">
    <citation type="submission" date="2019-03" db="EMBL/GenBank/DDBJ databases">
        <title>Draft genome sequences of novel Actinobacteria.</title>
        <authorList>
            <person name="Sahin N."/>
            <person name="Ay H."/>
            <person name="Saygin H."/>
        </authorList>
    </citation>
    <scope>NUCLEOTIDE SEQUENCE [LARGE SCALE GENOMIC DNA]</scope>
    <source>
        <strain evidence="7 8">7K502</strain>
    </source>
</reference>
<proteinExistence type="predicted"/>
<dbReference type="PANTHER" id="PTHR24348:SF22">
    <property type="entry name" value="NON-SPECIFIC SERINE_THREONINE PROTEIN KINASE"/>
    <property type="match status" value="1"/>
</dbReference>
<dbReference type="GO" id="GO:0005524">
    <property type="term" value="F:ATP binding"/>
    <property type="evidence" value="ECO:0007669"/>
    <property type="project" value="UniProtKB-KW"/>
</dbReference>
<dbReference type="AlphaFoldDB" id="A0A4R4Z5M6"/>
<feature type="compositionally biased region" description="Basic and acidic residues" evidence="5">
    <location>
        <begin position="338"/>
        <end position="353"/>
    </location>
</feature>
<dbReference type="Proteomes" id="UP000294947">
    <property type="component" value="Unassembled WGS sequence"/>
</dbReference>
<feature type="region of interest" description="Disordered" evidence="5">
    <location>
        <begin position="317"/>
        <end position="353"/>
    </location>
</feature>
<dbReference type="GO" id="GO:0005776">
    <property type="term" value="C:autophagosome"/>
    <property type="evidence" value="ECO:0007669"/>
    <property type="project" value="TreeGrafter"/>
</dbReference>
<dbReference type="InterPro" id="IPR011009">
    <property type="entry name" value="Kinase-like_dom_sf"/>
</dbReference>
<keyword evidence="7" id="KW-0723">Serine/threonine-protein kinase</keyword>
<evidence type="ECO:0000313" key="7">
    <source>
        <dbReference type="EMBL" id="TDD53363.1"/>
    </source>
</evidence>
<dbReference type="SUPFAM" id="SSF56112">
    <property type="entry name" value="Protein kinase-like (PK-like)"/>
    <property type="match status" value="1"/>
</dbReference>
<dbReference type="GO" id="GO:0004674">
    <property type="term" value="F:protein serine/threonine kinase activity"/>
    <property type="evidence" value="ECO:0007669"/>
    <property type="project" value="UniProtKB-KW"/>
</dbReference>
<dbReference type="PANTHER" id="PTHR24348">
    <property type="entry name" value="SERINE/THREONINE-PROTEIN KINASE UNC-51-RELATED"/>
    <property type="match status" value="1"/>
</dbReference>
<keyword evidence="4" id="KW-0067">ATP-binding</keyword>
<evidence type="ECO:0000259" key="6">
    <source>
        <dbReference type="PROSITE" id="PS50011"/>
    </source>
</evidence>
<dbReference type="EMBL" id="SMKW01000009">
    <property type="protein sequence ID" value="TDD53363.1"/>
    <property type="molecule type" value="Genomic_DNA"/>
</dbReference>
<dbReference type="Gene3D" id="1.10.510.10">
    <property type="entry name" value="Transferase(Phosphotransferase) domain 1"/>
    <property type="match status" value="1"/>
</dbReference>
<gene>
    <name evidence="7" type="ORF">E1288_09625</name>
</gene>
<dbReference type="GO" id="GO:0000407">
    <property type="term" value="C:phagophore assembly site"/>
    <property type="evidence" value="ECO:0007669"/>
    <property type="project" value="TreeGrafter"/>
</dbReference>
<keyword evidence="1" id="KW-0808">Transferase</keyword>
<dbReference type="RefSeq" id="WP_132483452.1">
    <property type="nucleotide sequence ID" value="NZ_SMKW01000009.1"/>
</dbReference>
<keyword evidence="2" id="KW-0547">Nucleotide-binding</keyword>